<dbReference type="AlphaFoldDB" id="A0A0D2HQ16"/>
<keyword evidence="4" id="KW-1185">Reference proteome</keyword>
<dbReference type="PROSITE" id="PS51186">
    <property type="entry name" value="GNAT"/>
    <property type="match status" value="1"/>
</dbReference>
<evidence type="ECO:0000313" key="4">
    <source>
        <dbReference type="Proteomes" id="UP000032233"/>
    </source>
</evidence>
<dbReference type="InterPro" id="IPR050769">
    <property type="entry name" value="NAT_camello-type"/>
</dbReference>
<dbReference type="STRING" id="1429043.X474_18335"/>
<accession>A0A0D2HQ16</accession>
<keyword evidence="1 3" id="KW-0808">Transferase</keyword>
<dbReference type="InterPro" id="IPR016181">
    <property type="entry name" value="Acyl_CoA_acyltransferase"/>
</dbReference>
<evidence type="ECO:0000256" key="1">
    <source>
        <dbReference type="ARBA" id="ARBA00022679"/>
    </source>
</evidence>
<comment type="caution">
    <text evidence="3">The sequence shown here is derived from an EMBL/GenBank/DDBJ whole genome shotgun (WGS) entry which is preliminary data.</text>
</comment>
<evidence type="ECO:0000313" key="3">
    <source>
        <dbReference type="EMBL" id="KIX12563.1"/>
    </source>
</evidence>
<dbReference type="Gene3D" id="3.40.630.30">
    <property type="match status" value="1"/>
</dbReference>
<dbReference type="PANTHER" id="PTHR13947:SF37">
    <property type="entry name" value="LD18367P"/>
    <property type="match status" value="1"/>
</dbReference>
<evidence type="ECO:0000259" key="2">
    <source>
        <dbReference type="PROSITE" id="PS51186"/>
    </source>
</evidence>
<dbReference type="RefSeq" id="WP_052515316.1">
    <property type="nucleotide sequence ID" value="NZ_AZAC01000029.1"/>
</dbReference>
<dbReference type="OrthoDB" id="273614at2"/>
<dbReference type="GO" id="GO:0008080">
    <property type="term" value="F:N-acetyltransferase activity"/>
    <property type="evidence" value="ECO:0007669"/>
    <property type="project" value="InterPro"/>
</dbReference>
<dbReference type="InParanoid" id="A0A0D2HQ16"/>
<feature type="domain" description="N-acetyltransferase" evidence="2">
    <location>
        <begin position="5"/>
        <end position="163"/>
    </location>
</feature>
<dbReference type="SUPFAM" id="SSF55729">
    <property type="entry name" value="Acyl-CoA N-acyltransferases (Nat)"/>
    <property type="match status" value="1"/>
</dbReference>
<name>A0A0D2HQ16_9BACT</name>
<dbReference type="InterPro" id="IPR000182">
    <property type="entry name" value="GNAT_dom"/>
</dbReference>
<protein>
    <submittedName>
        <fullName evidence="3">GCN5 family acetyltransferase</fullName>
    </submittedName>
</protein>
<dbReference type="Pfam" id="PF00583">
    <property type="entry name" value="Acetyltransf_1"/>
    <property type="match status" value="1"/>
</dbReference>
<reference evidence="3 4" key="1">
    <citation type="submission" date="2013-11" db="EMBL/GenBank/DDBJ databases">
        <title>Metagenomic analysis of a methanogenic consortium involved in long chain n-alkane degradation.</title>
        <authorList>
            <person name="Davidova I.A."/>
            <person name="Callaghan A.V."/>
            <person name="Wawrik B."/>
            <person name="Pruitt S."/>
            <person name="Marks C."/>
            <person name="Duncan K.E."/>
            <person name="Suflita J.M."/>
        </authorList>
    </citation>
    <scope>NUCLEOTIDE SEQUENCE [LARGE SCALE GENOMIC DNA]</scope>
    <source>
        <strain evidence="3 4">SPR</strain>
    </source>
</reference>
<proteinExistence type="predicted"/>
<dbReference type="PANTHER" id="PTHR13947">
    <property type="entry name" value="GNAT FAMILY N-ACETYLTRANSFERASE"/>
    <property type="match status" value="1"/>
</dbReference>
<dbReference type="EMBL" id="AZAC01000029">
    <property type="protein sequence ID" value="KIX12563.1"/>
    <property type="molecule type" value="Genomic_DNA"/>
</dbReference>
<gene>
    <name evidence="3" type="ORF">X474_18335</name>
</gene>
<organism evidence="3 4">
    <name type="scientific">Dethiosulfatarculus sandiegensis</name>
    <dbReference type="NCBI Taxonomy" id="1429043"/>
    <lineage>
        <taxon>Bacteria</taxon>
        <taxon>Pseudomonadati</taxon>
        <taxon>Thermodesulfobacteriota</taxon>
        <taxon>Desulfarculia</taxon>
        <taxon>Desulfarculales</taxon>
        <taxon>Desulfarculaceae</taxon>
        <taxon>Dethiosulfatarculus</taxon>
    </lineage>
</organism>
<sequence>MTAKFVFSGYYPGLIGRVVELHGSFYAENWDFDVSFETQVAMELGEFMHEFKPSRDGVWAARLDGEFAGSVFIDGKEAMQDGARLRWFIVSPKVQGHGLGRLLLAKAVDFCRQRKYPKINLWTFKGLEAARVLYLDAGFVVTQEHNVDQWGGNLLEQRYDLKL</sequence>
<dbReference type="Proteomes" id="UP000032233">
    <property type="component" value="Unassembled WGS sequence"/>
</dbReference>
<dbReference type="CDD" id="cd04301">
    <property type="entry name" value="NAT_SF"/>
    <property type="match status" value="1"/>
</dbReference>